<name>A0ABY5YM28_9DEIO</name>
<protein>
    <submittedName>
        <fullName evidence="1">Uncharacterized protein</fullName>
    </submittedName>
</protein>
<evidence type="ECO:0000313" key="1">
    <source>
        <dbReference type="EMBL" id="UWX64823.1"/>
    </source>
</evidence>
<dbReference type="RefSeq" id="WP_260561084.1">
    <property type="nucleotide sequence ID" value="NZ_BAABEC010000009.1"/>
</dbReference>
<dbReference type="EMBL" id="CP104213">
    <property type="protein sequence ID" value="UWX64823.1"/>
    <property type="molecule type" value="Genomic_DNA"/>
</dbReference>
<sequence>MTPHQTTPLSIPQPQTSLVGGVRVSTDAQAGRYGPARQRDDITREAERVGLNFTFSHPKRICDLGNEVLTLHVR</sequence>
<proteinExistence type="predicted"/>
<reference evidence="1" key="1">
    <citation type="submission" date="2022-09" db="EMBL/GenBank/DDBJ databases">
        <title>genome sequence of Deinococcus rubellus.</title>
        <authorList>
            <person name="Srinivasan S."/>
        </authorList>
    </citation>
    <scope>NUCLEOTIDE SEQUENCE</scope>
    <source>
        <strain evidence="1">Ant6</strain>
    </source>
</reference>
<keyword evidence="2" id="KW-1185">Reference proteome</keyword>
<accession>A0ABY5YM28</accession>
<evidence type="ECO:0000313" key="2">
    <source>
        <dbReference type="Proteomes" id="UP001060261"/>
    </source>
</evidence>
<gene>
    <name evidence="1" type="ORF">N0D28_03930</name>
</gene>
<dbReference type="Proteomes" id="UP001060261">
    <property type="component" value="Chromosome"/>
</dbReference>
<organism evidence="1 2">
    <name type="scientific">Deinococcus rubellus</name>
    <dbReference type="NCBI Taxonomy" id="1889240"/>
    <lineage>
        <taxon>Bacteria</taxon>
        <taxon>Thermotogati</taxon>
        <taxon>Deinococcota</taxon>
        <taxon>Deinococci</taxon>
        <taxon>Deinococcales</taxon>
        <taxon>Deinococcaceae</taxon>
        <taxon>Deinococcus</taxon>
    </lineage>
</organism>